<dbReference type="Pfam" id="PF07171">
    <property type="entry name" value="MlrC_C"/>
    <property type="match status" value="1"/>
</dbReference>
<evidence type="ECO:0000259" key="2">
    <source>
        <dbReference type="Pfam" id="PF07171"/>
    </source>
</evidence>
<accession>A0ABU4ZBF1</accession>
<gene>
    <name evidence="4" type="ORF">RFN29_34330</name>
</gene>
<dbReference type="RefSeq" id="WP_320230235.1">
    <property type="nucleotide sequence ID" value="NZ_JAVIJC010000072.1"/>
</dbReference>
<dbReference type="InterPro" id="IPR015995">
    <property type="entry name" value="MlrC_N"/>
</dbReference>
<feature type="domain" description="Microcystin LR degradation protein MlrC C-terminal" evidence="2">
    <location>
        <begin position="300"/>
        <end position="463"/>
    </location>
</feature>
<protein>
    <recommendedName>
        <fullName evidence="1">Microcystinase C</fullName>
        <shortName evidence="1">MlrC</shortName>
    </recommendedName>
</protein>
<keyword evidence="1" id="KW-0378">Hydrolase</keyword>
<evidence type="ECO:0000259" key="3">
    <source>
        <dbReference type="Pfam" id="PF07364"/>
    </source>
</evidence>
<organism evidence="4 5">
    <name type="scientific">Mesorhizobium captivum</name>
    <dbReference type="NCBI Taxonomy" id="3072319"/>
    <lineage>
        <taxon>Bacteria</taxon>
        <taxon>Pseudomonadati</taxon>
        <taxon>Pseudomonadota</taxon>
        <taxon>Alphaproteobacteria</taxon>
        <taxon>Hyphomicrobiales</taxon>
        <taxon>Phyllobacteriaceae</taxon>
        <taxon>Mesorhizobium</taxon>
    </lineage>
</organism>
<reference evidence="4 5" key="1">
    <citation type="submission" date="2023-08" db="EMBL/GenBank/DDBJ databases">
        <title>Implementing the SeqCode for naming new Mesorhizobium species isolated from Vachellia karroo root nodules.</title>
        <authorList>
            <person name="Van Lill M."/>
        </authorList>
    </citation>
    <scope>NUCLEOTIDE SEQUENCE [LARGE SCALE GENOMIC DNA]</scope>
    <source>
        <strain evidence="4 5">VK22B</strain>
    </source>
</reference>
<dbReference type="InterPro" id="IPR010799">
    <property type="entry name" value="MlrC_C"/>
</dbReference>
<keyword evidence="1" id="KW-0645">Protease</keyword>
<comment type="function">
    <text evidence="1">Involved in peptidolytic degradation of cyclic heptapeptide hepatotoxin microcystin (MC).</text>
</comment>
<evidence type="ECO:0000256" key="1">
    <source>
        <dbReference type="PIRNR" id="PIRNR012702"/>
    </source>
</evidence>
<dbReference type="InterPro" id="IPR009197">
    <property type="entry name" value="MlrC"/>
</dbReference>
<feature type="domain" description="Microcystin LR degradation protein MlrC N-terminal" evidence="3">
    <location>
        <begin position="5"/>
        <end position="287"/>
    </location>
</feature>
<dbReference type="Proteomes" id="UP001271249">
    <property type="component" value="Unassembled WGS sequence"/>
</dbReference>
<comment type="cofactor">
    <cofactor evidence="1">
        <name>Zn(2+)</name>
        <dbReference type="ChEBI" id="CHEBI:29105"/>
    </cofactor>
    <text evidence="1">Binds 1 zinc ion per subunit.</text>
</comment>
<evidence type="ECO:0000313" key="4">
    <source>
        <dbReference type="EMBL" id="MDX8496587.1"/>
    </source>
</evidence>
<dbReference type="EMBL" id="JAVIJC010000072">
    <property type="protein sequence ID" value="MDX8496587.1"/>
    <property type="molecule type" value="Genomic_DNA"/>
</dbReference>
<dbReference type="PIRSF" id="PIRSF012702">
    <property type="entry name" value="UCP012702"/>
    <property type="match status" value="1"/>
</dbReference>
<name>A0ABU4ZBF1_9HYPH</name>
<sequence length="504" mass="54038">MTEGRILVGRFFHESHSFSPQITSRDRFEIRRGKDLLAHARQSGTTLGGIVNRAEELGYEAIPTVSAVAPPGGLVDHDFYVKMRDTLIAQARQERYEAIALELHGAMATAELSDAEGDLLTRLREAVGPHVPIGVGLDLHAHVTPAMLRSVDICIACKENPHSDVVLCGERVVECVADVLDGKLEPVLTVAKVPMILPGAAETTAGPLAELHARARACASAHPEIRDISLFNVYPHADDTDMGQAAVVLTNGPSKRAQAVATDLAQLFWTWRNQFRDDLLTIDGALDLIARDRDRRPYLLADMGDRVLAGAPGDSTLIIERALAHGDCPRGAIPVTDPVSAEAAAKAGIGAHVTLDIGGRMTPGFVPLRVSGVVADLSNGRFVIKGPFGAGEGSSLGDTAVLLVDERLSIMLTSKPGFTHDPAAFTSQGIDVAAQDFVVVKSGYHFKLNFAGIGTPLSVATPGIGSYTRGLLHRRNARFWPEHEICEPQIRSVVYGISAKRRRP</sequence>
<evidence type="ECO:0000313" key="5">
    <source>
        <dbReference type="Proteomes" id="UP001271249"/>
    </source>
</evidence>
<comment type="similarity">
    <text evidence="1">Belongs to the peptidase M81 family.</text>
</comment>
<comment type="caution">
    <text evidence="4">The sequence shown here is derived from an EMBL/GenBank/DDBJ whole genome shotgun (WGS) entry which is preliminary data.</text>
</comment>
<keyword evidence="5" id="KW-1185">Reference proteome</keyword>
<keyword evidence="1" id="KW-0479">Metal-binding</keyword>
<proteinExistence type="inferred from homology"/>
<keyword evidence="1" id="KW-0482">Metalloprotease</keyword>
<dbReference type="Pfam" id="PF07364">
    <property type="entry name" value="DUF1485"/>
    <property type="match status" value="1"/>
</dbReference>